<proteinExistence type="predicted"/>
<evidence type="ECO:0000313" key="1">
    <source>
        <dbReference type="EMBL" id="KAJ8115621.1"/>
    </source>
</evidence>
<dbReference type="EMBL" id="JAPHNI010000130">
    <property type="protein sequence ID" value="KAJ8115621.1"/>
    <property type="molecule type" value="Genomic_DNA"/>
</dbReference>
<name>A0ACC2IKB7_9PLEO</name>
<accession>A0ACC2IKB7</accession>
<sequence length="267" mass="30283">MPAFVREVGLEGPVTLEARRWDPHDNRSIISPTALAFLIPVLIIFFFAPFLCIFCVRRRRRDVPVRRRVRTALKIPALERSEARERLQSVVEVSNVIESQKATCVERVEDKSASDTESVIEKECAICLSSLRVPSPPEPAKLSNEGGVIDKATIAPAKSEFEQEEILRLRGCGHEFHAECLISWAVLHKKSCPICRFVYYNEESEKQEDVEAQTTSADAAPAEPAPAEQVAPPVTNWHYFWTGRNARQNHTEPGVRSSWQQFRNFRS</sequence>
<protein>
    <submittedName>
        <fullName evidence="1">Uncharacterized protein</fullName>
    </submittedName>
</protein>
<dbReference type="Proteomes" id="UP001153331">
    <property type="component" value="Unassembled WGS sequence"/>
</dbReference>
<gene>
    <name evidence="1" type="ORF">OPT61_g2774</name>
</gene>
<keyword evidence="2" id="KW-1185">Reference proteome</keyword>
<evidence type="ECO:0000313" key="2">
    <source>
        <dbReference type="Proteomes" id="UP001153331"/>
    </source>
</evidence>
<organism evidence="1 2">
    <name type="scientific">Boeremia exigua</name>
    <dbReference type="NCBI Taxonomy" id="749465"/>
    <lineage>
        <taxon>Eukaryota</taxon>
        <taxon>Fungi</taxon>
        <taxon>Dikarya</taxon>
        <taxon>Ascomycota</taxon>
        <taxon>Pezizomycotina</taxon>
        <taxon>Dothideomycetes</taxon>
        <taxon>Pleosporomycetidae</taxon>
        <taxon>Pleosporales</taxon>
        <taxon>Pleosporineae</taxon>
        <taxon>Didymellaceae</taxon>
        <taxon>Boeremia</taxon>
    </lineage>
</organism>
<reference evidence="1" key="1">
    <citation type="submission" date="2022-11" db="EMBL/GenBank/DDBJ databases">
        <title>Genome Sequence of Boeremia exigua.</title>
        <authorList>
            <person name="Buettner E."/>
        </authorList>
    </citation>
    <scope>NUCLEOTIDE SEQUENCE</scope>
    <source>
        <strain evidence="1">CU02</strain>
    </source>
</reference>
<comment type="caution">
    <text evidence="1">The sequence shown here is derived from an EMBL/GenBank/DDBJ whole genome shotgun (WGS) entry which is preliminary data.</text>
</comment>